<evidence type="ECO:0000313" key="1">
    <source>
        <dbReference type="EMBL" id="KAK4497597.1"/>
    </source>
</evidence>
<gene>
    <name evidence="1" type="ORF">PRZ48_010250</name>
</gene>
<protein>
    <submittedName>
        <fullName evidence="1">Uncharacterized protein</fullName>
    </submittedName>
</protein>
<name>A0ABR0E836_ZASCE</name>
<comment type="caution">
    <text evidence="1">The sequence shown here is derived from an EMBL/GenBank/DDBJ whole genome shotgun (WGS) entry which is preliminary data.</text>
</comment>
<dbReference type="EMBL" id="JAXOVC010000008">
    <property type="protein sequence ID" value="KAK4497597.1"/>
    <property type="molecule type" value="Genomic_DNA"/>
</dbReference>
<proteinExistence type="predicted"/>
<keyword evidence="2" id="KW-1185">Reference proteome</keyword>
<evidence type="ECO:0000313" key="2">
    <source>
        <dbReference type="Proteomes" id="UP001305779"/>
    </source>
</evidence>
<dbReference type="Proteomes" id="UP001305779">
    <property type="component" value="Unassembled WGS sequence"/>
</dbReference>
<sequence length="375" mass="41818">MTMKDPMGTALGVQEILSGVLRYIPVPDIVLLKTVGTNWRSAIQDDPIIRQELVFTVKSDCKGDAFVVKKASFLDEMTITIAGAESEKDTKVLSMKDHPFDALFSSCIIVKETCVNYMIFTQDHGRREPTNNKFTVPGEMLEVGECVKGSHVWRSYMNGKSDIAPNTVLDMFISMPAVASERLFFKPKSGFVGRKYKVGSESCVDKLSLVPCPNNLPGQDEPLIGMGGHPIDAFFTGRVIVEETNVDYHLFKEDHGRYERVISNKITNPGDILEPRGCVTRSSVWRSCLNSSATVAANTILDMLITMPTTTSVTVHVRGAKRPKRVDVRREEGVKVRDILDEVKVKCKGFVWKVDSVWVGDALILNHKYRAELEV</sequence>
<reference evidence="1 2" key="1">
    <citation type="journal article" date="2023" name="G3 (Bethesda)">
        <title>A chromosome-level genome assembly of Zasmidium syzygii isolated from banana leaves.</title>
        <authorList>
            <person name="van Westerhoven A.C."/>
            <person name="Mehrabi R."/>
            <person name="Talebi R."/>
            <person name="Steentjes M.B.F."/>
            <person name="Corcolon B."/>
            <person name="Chong P.A."/>
            <person name="Kema G.H.J."/>
            <person name="Seidl M.F."/>
        </authorList>
    </citation>
    <scope>NUCLEOTIDE SEQUENCE [LARGE SCALE GENOMIC DNA]</scope>
    <source>
        <strain evidence="1 2">P124</strain>
    </source>
</reference>
<organism evidence="1 2">
    <name type="scientific">Zasmidium cellare</name>
    <name type="common">Wine cellar mold</name>
    <name type="synonym">Racodium cellare</name>
    <dbReference type="NCBI Taxonomy" id="395010"/>
    <lineage>
        <taxon>Eukaryota</taxon>
        <taxon>Fungi</taxon>
        <taxon>Dikarya</taxon>
        <taxon>Ascomycota</taxon>
        <taxon>Pezizomycotina</taxon>
        <taxon>Dothideomycetes</taxon>
        <taxon>Dothideomycetidae</taxon>
        <taxon>Mycosphaerellales</taxon>
        <taxon>Mycosphaerellaceae</taxon>
        <taxon>Zasmidium</taxon>
    </lineage>
</organism>
<accession>A0ABR0E836</accession>